<feature type="compositionally biased region" description="Low complexity" evidence="5">
    <location>
        <begin position="1485"/>
        <end position="1495"/>
    </location>
</feature>
<dbReference type="GO" id="GO:0046872">
    <property type="term" value="F:metal ion binding"/>
    <property type="evidence" value="ECO:0007669"/>
    <property type="project" value="UniProtKB-KW"/>
</dbReference>
<dbReference type="GO" id="GO:0006508">
    <property type="term" value="P:proteolysis"/>
    <property type="evidence" value="ECO:0007669"/>
    <property type="project" value="InterPro"/>
</dbReference>
<feature type="compositionally biased region" description="Basic residues" evidence="5">
    <location>
        <begin position="1"/>
        <end position="11"/>
    </location>
</feature>
<accession>A0A9W3F447</accession>
<evidence type="ECO:0000313" key="8">
    <source>
        <dbReference type="RefSeq" id="XP_010963990.1"/>
    </source>
</evidence>
<gene>
    <name evidence="8" type="primary">ADGB</name>
</gene>
<dbReference type="InterPro" id="IPR001300">
    <property type="entry name" value="Peptidase_C2_calpain_cat"/>
</dbReference>
<dbReference type="Pfam" id="PF00648">
    <property type="entry name" value="Peptidase_C2"/>
    <property type="match status" value="1"/>
</dbReference>
<dbReference type="InterPro" id="IPR054094">
    <property type="entry name" value="Androglobin_IV"/>
</dbReference>
<evidence type="ECO:0000256" key="5">
    <source>
        <dbReference type="SAM" id="MobiDB-lite"/>
    </source>
</evidence>
<keyword evidence="2" id="KW-0479">Metal-binding</keyword>
<comment type="caution">
    <text evidence="4">Lacks conserved residue(s) required for the propagation of feature annotation.</text>
</comment>
<feature type="compositionally biased region" description="Basic and acidic residues" evidence="5">
    <location>
        <begin position="319"/>
        <end position="339"/>
    </location>
</feature>
<reference evidence="8" key="1">
    <citation type="submission" date="2025-08" db="UniProtKB">
        <authorList>
            <consortium name="RefSeq"/>
        </authorList>
    </citation>
    <scope>IDENTIFICATION</scope>
    <source>
        <tissue evidence="8">Blood</tissue>
    </source>
</reference>
<dbReference type="InterPro" id="IPR053033">
    <property type="entry name" value="Androglobin-like"/>
</dbReference>
<dbReference type="GO" id="GO:0019825">
    <property type="term" value="F:oxygen binding"/>
    <property type="evidence" value="ECO:0007669"/>
    <property type="project" value="InterPro"/>
</dbReference>
<evidence type="ECO:0000259" key="7">
    <source>
        <dbReference type="PROSITE" id="PS52042"/>
    </source>
</evidence>
<feature type="compositionally biased region" description="Basic and acidic residues" evidence="5">
    <location>
        <begin position="1323"/>
        <end position="1338"/>
    </location>
</feature>
<dbReference type="InterPro" id="IPR012292">
    <property type="entry name" value="Globin/Proto"/>
</dbReference>
<feature type="compositionally biased region" description="Basic and acidic residues" evidence="5">
    <location>
        <begin position="348"/>
        <end position="383"/>
    </location>
</feature>
<protein>
    <submittedName>
        <fullName evidence="8">Androglobin isoform X1</fullName>
    </submittedName>
</protein>
<dbReference type="PANTHER" id="PTHR46298">
    <property type="entry name" value="ANDROGLOBIN"/>
    <property type="match status" value="1"/>
</dbReference>
<dbReference type="InterPro" id="IPR054095">
    <property type="entry name" value="Androglobin_V"/>
</dbReference>
<dbReference type="CTD" id="79747"/>
<dbReference type="Pfam" id="PF22068">
    <property type="entry name" value="Androglobin_II"/>
    <property type="match status" value="1"/>
</dbReference>
<dbReference type="GO" id="GO:0004198">
    <property type="term" value="F:calcium-dependent cysteine-type endopeptidase activity"/>
    <property type="evidence" value="ECO:0007669"/>
    <property type="project" value="InterPro"/>
</dbReference>
<feature type="compositionally biased region" description="Basic and acidic residues" evidence="5">
    <location>
        <begin position="1497"/>
        <end position="1510"/>
    </location>
</feature>
<feature type="domain" description="Calpain catalytic" evidence="6">
    <location>
        <begin position="77"/>
        <end position="289"/>
    </location>
</feature>
<sequence>MTSKQTRKKEVHRINSAHGSDKSKDQYVFGSNVQPSEQKKGRFPIWPEWSEADINAEKWDAGKGGKEKDKTGKSPVLHFFEDPEGKIELPPSLKIYSWKRPQDFLINQAPVVVKNEILFDLFSANEHLICSELMRWIISEIYAVWKIFNRGALNSYFKRTSGEPPLLTWKPWEHIYSLCKAVKGHMPLFNSYGKYVVKLYWMGCWRKITIDDFLPFDEENNLLLPATTYEFELWPMLLSKAIIKLANVDIHVAERRELGEFMVIHALTGWLPEVISLHPGYMDKVWELLKEILPEFKLSDESSSENKITEIDAKLKEQGKDVKDGKEVKDGKDGKEFKPEGSTTTLKLSEKSDRVLKEKADARDPGKKRSRDGEKEREKEKFKWSLHGSRPSSDVQYSLQSLLDCSSAMPSPQMVVYATFTPLYLFERKIFLLKKMADSAEKLREYGLSHICSHPLLVTRTRSCPLIAPPKPPPVPSWKLLRQKKETVITDEAQETVIKKPEQFLEISSPFLNYRMTPFTIPTETHFVRSFIKKGVLPGSGLSPLTENDESSVYNQVDLNQSTGTASQGHVASQAVLGKGKDEPSDCGLNDTAHPAEGISLERDLFSQITATQDKSQEELTTVNNSVCKEIWLDFEDFYIGFQNICIFHKPSSYCFNFQKTEFKFSDERMSYYLFVDSLKPIELLVCFSALVRWGESGALTKDSPPIEPGLLTAETVSWKSLRPRDLVVKIHTYATKAAVVRLPVGRHMLLFTASSPVGHSIHICSMGTFVVGDEDVVLPSFEPESYRFTEQSLTILKAVGHVIANFKDKGRLSAALKDLQTAHYPIPLQDKELTAQHFRVFHVSLWRLMKKAQIAKLPPNLKFAFRAMVLDLDLLDSSLEEASLEEWVDIKYNVPTSDKDYFSEEIAAAIKIQAMWRGTYVRLLMKARAPDTKENISVADTLQKVWAVLEQNIEHYAISLLRLMFKSKCRSMESYPCYQDEDTKIAFTDYTVTYADQPPNTWFIVFRETFLVPQDMILVPKVYTTLPVCMLHVVNNDTMEQVPKVFQKVVPYLYTKNKKGYTFVAEAYTGDMYMPSSRWKLRLIGSYHPLPFLCRDPPCNTFAIKEIRDYYIPNDKKIVFRYSLKVALPHPVTIQVRMSKPDAFIKLQILENEEVIVSATGKGQAIIPAINCLGGEKALSSQSSKQILLSHAAPKKEQEFYIKKKSAQGSQKYYKRLGSAIDTGQPIVDEETTCVPTTEENTSTSQQVYKYVIQCSVLYNSWPLTESQLMFVQALKDLEKNDSKAHGEKHEELITLGSPDSHTISEGQKSSGTSRITRKGKEKSSEKEKTAKEKQAPRFEPQMSTAHPQPEDPNKPYWILRLVTEHNEADLFEVKKDTERADEIRAMKQAWEMTEPGRSIKAAQARLHYLSRFIKKMPDAESVPMSESQTKAGEEIETSSSVIRESDTKSPMSLDSKETIPSGSTLWKKWQLSKSLKDLAKPTSSDSGGSSPSSFPKEEREQGMRKENIETGPQSRSPTILEMSPQLIRKKLQCVDLSQYVRKTETKPLLRTEELSQLQAMQKAEEVHQFRQYRTRILSIRDIDQEERIKLRDKVLEMYKEMRDSVDEARQKILSVREEYRNKRLDAERLRLEALAAEEAVSRVEPEKKVPAPDTQKKKKGMKK</sequence>
<evidence type="ECO:0000256" key="1">
    <source>
        <dbReference type="ARBA" id="ARBA00022617"/>
    </source>
</evidence>
<dbReference type="KEGG" id="cbai:105077302"/>
<feature type="compositionally biased region" description="Polar residues" evidence="5">
    <location>
        <begin position="1299"/>
        <end position="1316"/>
    </location>
</feature>
<dbReference type="OrthoDB" id="9374162at2759"/>
<feature type="region of interest" description="Disordered" evidence="5">
    <location>
        <begin position="1284"/>
        <end position="1356"/>
    </location>
</feature>
<dbReference type="Pfam" id="PF22070">
    <property type="entry name" value="Androglobin_V"/>
    <property type="match status" value="1"/>
</dbReference>
<dbReference type="RefSeq" id="XP_010963990.1">
    <property type="nucleotide sequence ID" value="XM_010965688.2"/>
</dbReference>
<feature type="region of interest" description="Disordered" evidence="5">
    <location>
        <begin position="1417"/>
        <end position="1461"/>
    </location>
</feature>
<feature type="region of interest" description="Disordered" evidence="5">
    <location>
        <begin position="1640"/>
        <end position="1665"/>
    </location>
</feature>
<feature type="compositionally biased region" description="Polar residues" evidence="5">
    <location>
        <begin position="1439"/>
        <end position="1461"/>
    </location>
</feature>
<dbReference type="CDD" id="cd22307">
    <property type="entry name" value="Adgb_C_mid-like"/>
    <property type="match status" value="1"/>
</dbReference>
<evidence type="ECO:0000259" key="6">
    <source>
        <dbReference type="PROSITE" id="PS50203"/>
    </source>
</evidence>
<dbReference type="InterPro" id="IPR054093">
    <property type="entry name" value="Androglobin_II"/>
</dbReference>
<dbReference type="Pfam" id="PF22069">
    <property type="entry name" value="Androglobin_IV"/>
    <property type="match status" value="1"/>
</dbReference>
<dbReference type="PROSITE" id="PS50203">
    <property type="entry name" value="CALPAIN_CAT"/>
    <property type="match status" value="1"/>
</dbReference>
<feature type="region of interest" description="Disordered" evidence="5">
    <location>
        <begin position="564"/>
        <end position="593"/>
    </location>
</feature>
<dbReference type="Gene3D" id="1.10.490.10">
    <property type="entry name" value="Globins"/>
    <property type="match status" value="1"/>
</dbReference>
<feature type="region of interest" description="Disordered" evidence="5">
    <location>
        <begin position="1479"/>
        <end position="1523"/>
    </location>
</feature>
<name>A0A9W3F447_CAMBA</name>
<dbReference type="PROSITE" id="PS50096">
    <property type="entry name" value="IQ"/>
    <property type="match status" value="1"/>
</dbReference>
<dbReference type="InterPro" id="IPR038765">
    <property type="entry name" value="Papain-like_cys_pep_sf"/>
</dbReference>
<keyword evidence="1" id="KW-0349">Heme</keyword>
<dbReference type="GO" id="GO:0020037">
    <property type="term" value="F:heme binding"/>
    <property type="evidence" value="ECO:0007669"/>
    <property type="project" value="InterPro"/>
</dbReference>
<proteinExistence type="predicted"/>
<evidence type="ECO:0000256" key="3">
    <source>
        <dbReference type="ARBA" id="ARBA00023004"/>
    </source>
</evidence>
<dbReference type="SUPFAM" id="SSF54001">
    <property type="entry name" value="Cysteine proteinases"/>
    <property type="match status" value="1"/>
</dbReference>
<dbReference type="PANTHER" id="PTHR46298:SF1">
    <property type="entry name" value="ANDROGLOBIN"/>
    <property type="match status" value="1"/>
</dbReference>
<feature type="domain" description="Globin" evidence="7">
    <location>
        <begin position="763"/>
        <end position="968"/>
    </location>
</feature>
<organism evidence="8">
    <name type="scientific">Camelus bactrianus</name>
    <name type="common">Bactrian camel</name>
    <dbReference type="NCBI Taxonomy" id="9837"/>
    <lineage>
        <taxon>Eukaryota</taxon>
        <taxon>Metazoa</taxon>
        <taxon>Chordata</taxon>
        <taxon>Craniata</taxon>
        <taxon>Vertebrata</taxon>
        <taxon>Euteleostomi</taxon>
        <taxon>Mammalia</taxon>
        <taxon>Eutheria</taxon>
        <taxon>Laurasiatheria</taxon>
        <taxon>Artiodactyla</taxon>
        <taxon>Tylopoda</taxon>
        <taxon>Camelidae</taxon>
        <taxon>Camelus</taxon>
    </lineage>
</organism>
<evidence type="ECO:0000256" key="2">
    <source>
        <dbReference type="ARBA" id="ARBA00022723"/>
    </source>
</evidence>
<feature type="region of interest" description="Disordered" evidence="5">
    <location>
        <begin position="319"/>
        <end position="393"/>
    </location>
</feature>
<dbReference type="InterPro" id="IPR057249">
    <property type="entry name" value="Globin_CP_ADGB"/>
</dbReference>
<dbReference type="PROSITE" id="PS52042">
    <property type="entry name" value="GLOBIN_CP_ADGB"/>
    <property type="match status" value="1"/>
</dbReference>
<keyword evidence="3" id="KW-0408">Iron</keyword>
<feature type="region of interest" description="Disordered" evidence="5">
    <location>
        <begin position="1"/>
        <end position="41"/>
    </location>
</feature>
<evidence type="ECO:0000256" key="4">
    <source>
        <dbReference type="PROSITE-ProRule" id="PRU00239"/>
    </source>
</evidence>
<feature type="compositionally biased region" description="Basic and acidic residues" evidence="5">
    <location>
        <begin position="1284"/>
        <end position="1294"/>
    </location>
</feature>
<feature type="compositionally biased region" description="Basic and acidic residues" evidence="5">
    <location>
        <begin position="1641"/>
        <end position="1652"/>
    </location>
</feature>